<proteinExistence type="predicted"/>
<gene>
    <name evidence="3" type="ORF">BEN49_19385</name>
</gene>
<reference evidence="3 4" key="1">
    <citation type="submission" date="2016-08" db="EMBL/GenBank/DDBJ databases">
        <title>Hymenobacter coccineus sp. nov., Hymenobacter lapidarius sp. nov. and Hymenobacter glacialis sp. nov., isolated from Antarctic soil.</title>
        <authorList>
            <person name="Sedlacek I."/>
            <person name="Kralova S."/>
            <person name="Kyrova K."/>
            <person name="Maslanova I."/>
            <person name="Stankova E."/>
            <person name="Vrbovska V."/>
            <person name="Nemec M."/>
            <person name="Bartak M."/>
            <person name="Svec P."/>
            <person name="Busse H.-J."/>
            <person name="Pantucek R."/>
        </authorList>
    </citation>
    <scope>NUCLEOTIDE SEQUENCE [LARGE SCALE GENOMIC DNA]</scope>
    <source>
        <strain evidence="3 4">CCM 8649</strain>
    </source>
</reference>
<organism evidence="3 4">
    <name type="scientific">Hymenobacter coccineus</name>
    <dbReference type="NCBI Taxonomy" id="1908235"/>
    <lineage>
        <taxon>Bacteria</taxon>
        <taxon>Pseudomonadati</taxon>
        <taxon>Bacteroidota</taxon>
        <taxon>Cytophagia</taxon>
        <taxon>Cytophagales</taxon>
        <taxon>Hymenobacteraceae</taxon>
        <taxon>Hymenobacter</taxon>
    </lineage>
</organism>
<evidence type="ECO:0000313" key="4">
    <source>
        <dbReference type="Proteomes" id="UP000177506"/>
    </source>
</evidence>
<dbReference type="Proteomes" id="UP000177506">
    <property type="component" value="Unassembled WGS sequence"/>
</dbReference>
<keyword evidence="4" id="KW-1185">Reference proteome</keyword>
<feature type="chain" id="PRO_5009579719" evidence="2">
    <location>
        <begin position="23"/>
        <end position="79"/>
    </location>
</feature>
<protein>
    <submittedName>
        <fullName evidence="3">Uncharacterized protein</fullName>
    </submittedName>
</protein>
<dbReference type="EMBL" id="MDZA01000050">
    <property type="protein sequence ID" value="OGX91561.1"/>
    <property type="molecule type" value="Genomic_DNA"/>
</dbReference>
<feature type="region of interest" description="Disordered" evidence="1">
    <location>
        <begin position="22"/>
        <end position="79"/>
    </location>
</feature>
<evidence type="ECO:0000256" key="1">
    <source>
        <dbReference type="SAM" id="MobiDB-lite"/>
    </source>
</evidence>
<evidence type="ECO:0000256" key="2">
    <source>
        <dbReference type="SAM" id="SignalP"/>
    </source>
</evidence>
<accession>A0A1G1TL36</accession>
<feature type="compositionally biased region" description="Basic and acidic residues" evidence="1">
    <location>
        <begin position="25"/>
        <end position="79"/>
    </location>
</feature>
<dbReference type="AlphaFoldDB" id="A0A1G1TL36"/>
<name>A0A1G1TL36_9BACT</name>
<dbReference type="RefSeq" id="WP_070741174.1">
    <property type="nucleotide sequence ID" value="NZ_MDZA01000050.1"/>
</dbReference>
<sequence>MKTALLSFVTALGLFAATAATAAPFDHDRDPRRFSPTERARYEREQRQLERRRAQERARWEAQHRHDRHDDRHDDYRRH</sequence>
<comment type="caution">
    <text evidence="3">The sequence shown here is derived from an EMBL/GenBank/DDBJ whole genome shotgun (WGS) entry which is preliminary data.</text>
</comment>
<feature type="signal peptide" evidence="2">
    <location>
        <begin position="1"/>
        <end position="22"/>
    </location>
</feature>
<keyword evidence="2" id="KW-0732">Signal</keyword>
<evidence type="ECO:0000313" key="3">
    <source>
        <dbReference type="EMBL" id="OGX91561.1"/>
    </source>
</evidence>